<feature type="non-terminal residue" evidence="3">
    <location>
        <position position="216"/>
    </location>
</feature>
<dbReference type="InterPro" id="IPR036875">
    <property type="entry name" value="Znf_CCHC_sf"/>
</dbReference>
<keyword evidence="1" id="KW-0862">Zinc</keyword>
<dbReference type="InterPro" id="IPR001878">
    <property type="entry name" value="Znf_CCHC"/>
</dbReference>
<evidence type="ECO:0000259" key="2">
    <source>
        <dbReference type="PROSITE" id="PS50158"/>
    </source>
</evidence>
<dbReference type="SUPFAM" id="SSF57756">
    <property type="entry name" value="Retrovirus zinc finger-like domains"/>
    <property type="match status" value="1"/>
</dbReference>
<keyword evidence="4" id="KW-1185">Reference proteome</keyword>
<protein>
    <recommendedName>
        <fullName evidence="2">CCHC-type domain-containing protein</fullName>
    </recommendedName>
</protein>
<dbReference type="GO" id="GO:0003676">
    <property type="term" value="F:nucleic acid binding"/>
    <property type="evidence" value="ECO:0007669"/>
    <property type="project" value="InterPro"/>
</dbReference>
<dbReference type="Gene3D" id="4.10.60.10">
    <property type="entry name" value="Zinc finger, CCHC-type"/>
    <property type="match status" value="1"/>
</dbReference>
<accession>V4BNJ0</accession>
<organism evidence="3 4">
    <name type="scientific">Lottia gigantea</name>
    <name type="common">Giant owl limpet</name>
    <dbReference type="NCBI Taxonomy" id="225164"/>
    <lineage>
        <taxon>Eukaryota</taxon>
        <taxon>Metazoa</taxon>
        <taxon>Spiralia</taxon>
        <taxon>Lophotrochozoa</taxon>
        <taxon>Mollusca</taxon>
        <taxon>Gastropoda</taxon>
        <taxon>Patellogastropoda</taxon>
        <taxon>Lottioidea</taxon>
        <taxon>Lottiidae</taxon>
        <taxon>Lottia</taxon>
    </lineage>
</organism>
<dbReference type="OrthoDB" id="6128564at2759"/>
<name>V4BNJ0_LOTGI</name>
<dbReference type="GO" id="GO:0008270">
    <property type="term" value="F:zinc ion binding"/>
    <property type="evidence" value="ECO:0007669"/>
    <property type="project" value="UniProtKB-KW"/>
</dbReference>
<dbReference type="SMART" id="SM00343">
    <property type="entry name" value="ZnF_C2HC"/>
    <property type="match status" value="2"/>
</dbReference>
<dbReference type="KEGG" id="lgi:LOTGIDRAFT_145796"/>
<dbReference type="PROSITE" id="PS50158">
    <property type="entry name" value="ZF_CCHC"/>
    <property type="match status" value="1"/>
</dbReference>
<evidence type="ECO:0000313" key="4">
    <source>
        <dbReference type="Proteomes" id="UP000030746"/>
    </source>
</evidence>
<dbReference type="HOGENOM" id="CLU_060421_1_0_1"/>
<gene>
    <name evidence="3" type="ORF">LOTGIDRAFT_145796</name>
</gene>
<reference evidence="3 4" key="1">
    <citation type="journal article" date="2013" name="Nature">
        <title>Insights into bilaterian evolution from three spiralian genomes.</title>
        <authorList>
            <person name="Simakov O."/>
            <person name="Marletaz F."/>
            <person name="Cho S.J."/>
            <person name="Edsinger-Gonzales E."/>
            <person name="Havlak P."/>
            <person name="Hellsten U."/>
            <person name="Kuo D.H."/>
            <person name="Larsson T."/>
            <person name="Lv J."/>
            <person name="Arendt D."/>
            <person name="Savage R."/>
            <person name="Osoegawa K."/>
            <person name="de Jong P."/>
            <person name="Grimwood J."/>
            <person name="Chapman J.A."/>
            <person name="Shapiro H."/>
            <person name="Aerts A."/>
            <person name="Otillar R.P."/>
            <person name="Terry A.Y."/>
            <person name="Boore J.L."/>
            <person name="Grigoriev I.V."/>
            <person name="Lindberg D.R."/>
            <person name="Seaver E.C."/>
            <person name="Weisblat D.A."/>
            <person name="Putnam N.H."/>
            <person name="Rokhsar D.S."/>
        </authorList>
    </citation>
    <scope>NUCLEOTIDE SEQUENCE [LARGE SCALE GENOMIC DNA]</scope>
</reference>
<dbReference type="OMA" id="SRSYAHA"/>
<evidence type="ECO:0000313" key="3">
    <source>
        <dbReference type="EMBL" id="ESO90419.1"/>
    </source>
</evidence>
<dbReference type="EMBL" id="KB202421">
    <property type="protein sequence ID" value="ESO90419.1"/>
    <property type="molecule type" value="Genomic_DNA"/>
</dbReference>
<dbReference type="CTD" id="20235016"/>
<dbReference type="Proteomes" id="UP000030746">
    <property type="component" value="Unassembled WGS sequence"/>
</dbReference>
<dbReference type="RefSeq" id="XP_009058894.1">
    <property type="nucleotide sequence ID" value="XM_009060646.1"/>
</dbReference>
<sequence length="216" mass="24565">MDTINANHLKRNTINVEIQQGINIVDLICEIEEIVGEDAVIAAVPLQGNIELTFDSPDRLSHLLNKPIIVNDKVLSYNLIGAKIMVVSFMHIPFYIPDSEILAKLEKWNVKPLGIVRHRTIKVKDRDIPDGTRFVKCEFPPDVASLPYATFIDGRSFTIKHNNQQKVCFECFQTGHDIKDCPITVCRKCKNTGHIKKFCTEEICPECTKFNYKCSC</sequence>
<feature type="domain" description="CCHC-type" evidence="2">
    <location>
        <begin position="168"/>
        <end position="182"/>
    </location>
</feature>
<proteinExistence type="predicted"/>
<keyword evidence="1" id="KW-0863">Zinc-finger</keyword>
<evidence type="ECO:0000256" key="1">
    <source>
        <dbReference type="PROSITE-ProRule" id="PRU00047"/>
    </source>
</evidence>
<keyword evidence="1" id="KW-0479">Metal-binding</keyword>
<dbReference type="GeneID" id="20235016"/>
<dbReference type="AlphaFoldDB" id="V4BNJ0"/>